<dbReference type="EMBL" id="JADJEV010000003">
    <property type="protein sequence ID" value="MBK6972769.1"/>
    <property type="molecule type" value="Genomic_DNA"/>
</dbReference>
<accession>A0A9D7E269</accession>
<gene>
    <name evidence="1" type="ORF">IPH26_07370</name>
</gene>
<dbReference type="AlphaFoldDB" id="A0A9D7E269"/>
<evidence type="ECO:0000313" key="1">
    <source>
        <dbReference type="EMBL" id="MBK6972769.1"/>
    </source>
</evidence>
<dbReference type="Gene3D" id="3.30.460.40">
    <property type="match status" value="1"/>
</dbReference>
<evidence type="ECO:0000313" key="2">
    <source>
        <dbReference type="Proteomes" id="UP000807785"/>
    </source>
</evidence>
<dbReference type="Pfam" id="PF14907">
    <property type="entry name" value="NTP_transf_5"/>
    <property type="match status" value="1"/>
</dbReference>
<reference evidence="1" key="1">
    <citation type="submission" date="2020-10" db="EMBL/GenBank/DDBJ databases">
        <title>Connecting structure to function with the recovery of over 1000 high-quality activated sludge metagenome-assembled genomes encoding full-length rRNA genes using long-read sequencing.</title>
        <authorList>
            <person name="Singleton C.M."/>
            <person name="Petriglieri F."/>
            <person name="Kristensen J.M."/>
            <person name="Kirkegaard R.H."/>
            <person name="Michaelsen T.Y."/>
            <person name="Andersen M.H."/>
            <person name="Karst S.M."/>
            <person name="Dueholm M.S."/>
            <person name="Nielsen P.H."/>
            <person name="Albertsen M."/>
        </authorList>
    </citation>
    <scope>NUCLEOTIDE SEQUENCE</scope>
    <source>
        <strain evidence="1">Bjer_18-Q3-R1-45_BAT3C.347</strain>
    </source>
</reference>
<name>A0A9D7E269_9PROT</name>
<dbReference type="InterPro" id="IPR039498">
    <property type="entry name" value="NTP_transf_5"/>
</dbReference>
<organism evidence="1 2">
    <name type="scientific">Candidatus Methylophosphatis roskildensis</name>
    <dbReference type="NCBI Taxonomy" id="2899263"/>
    <lineage>
        <taxon>Bacteria</taxon>
        <taxon>Pseudomonadati</taxon>
        <taxon>Pseudomonadota</taxon>
        <taxon>Betaproteobacteria</taxon>
        <taxon>Nitrosomonadales</taxon>
        <taxon>Sterolibacteriaceae</taxon>
        <taxon>Candidatus Methylophosphatis</taxon>
    </lineage>
</organism>
<comment type="caution">
    <text evidence="1">The sequence shown here is derived from an EMBL/GenBank/DDBJ whole genome shotgun (WGS) entry which is preliminary data.</text>
</comment>
<sequence>MLSLVARSRIDDAAAGRISALLAHGLDWDQFVRTCIHHRVTPIVSRMLSQNCSVEIPRWVINELNSRCVAIARRNLYLTARLLQLIQSLNGAGIRAIAYKGPVGAVLAYGSISMRQFGDLDILVESADYMRTRASLGASGYSLTTEWGWECTLVNESESICVDLHRNLAPDQFPVHLDFESLWLHRMSLPIAGGRIETLSAEDTLVVLCIQLIKDAWGESALRLSKVCDIAELIRARSNIDLSRVVETARTLGCLRILQVGIRVAERLFGLGTTEVSWAGQFDRRLDPLVEHVIARLFESSDDRDSSRMPMAAFHFRIRERWRDKLYPYAREAALRLTPNERDRAMVRLPASLFFLYYFVRPVRLAKDRLGRLVNW</sequence>
<dbReference type="Proteomes" id="UP000807785">
    <property type="component" value="Unassembled WGS sequence"/>
</dbReference>
<protein>
    <submittedName>
        <fullName evidence="1">Nucleotidyltransferase family protein</fullName>
    </submittedName>
</protein>
<proteinExistence type="predicted"/>